<dbReference type="InterPro" id="IPR000643">
    <property type="entry name" value="Iodothyronine_deiodinase"/>
</dbReference>
<dbReference type="STRING" id="392484.LP43_2157"/>
<name>A0A0A0BCK2_9GAMM</name>
<dbReference type="GO" id="GO:0004800">
    <property type="term" value="F:thyroxine 5'-deiodinase activity"/>
    <property type="evidence" value="ECO:0007669"/>
    <property type="project" value="InterPro"/>
</dbReference>
<evidence type="ECO:0000256" key="1">
    <source>
        <dbReference type="SAM" id="Phobius"/>
    </source>
</evidence>
<keyword evidence="1" id="KW-1133">Transmembrane helix</keyword>
<organism evidence="2 3">
    <name type="scientific">Methylophaga thiooxydans</name>
    <dbReference type="NCBI Taxonomy" id="392484"/>
    <lineage>
        <taxon>Bacteria</taxon>
        <taxon>Pseudomonadati</taxon>
        <taxon>Pseudomonadota</taxon>
        <taxon>Gammaproteobacteria</taxon>
        <taxon>Thiotrichales</taxon>
        <taxon>Piscirickettsiaceae</taxon>
        <taxon>Methylophaga</taxon>
    </lineage>
</organism>
<evidence type="ECO:0000313" key="2">
    <source>
        <dbReference type="EMBL" id="KGM06283.1"/>
    </source>
</evidence>
<keyword evidence="1" id="KW-0812">Transmembrane</keyword>
<dbReference type="PANTHER" id="PTHR11781:SF22">
    <property type="entry name" value="TYPE I IODOTHYRONINE DEIODINASE"/>
    <property type="match status" value="1"/>
</dbReference>
<dbReference type="Proteomes" id="UP000029999">
    <property type="component" value="Unassembled WGS sequence"/>
</dbReference>
<dbReference type="Pfam" id="PF00837">
    <property type="entry name" value="T4_deiodinase"/>
    <property type="match status" value="1"/>
</dbReference>
<proteinExistence type="predicted"/>
<dbReference type="InterPro" id="IPR036249">
    <property type="entry name" value="Thioredoxin-like_sf"/>
</dbReference>
<dbReference type="Gene3D" id="3.40.30.10">
    <property type="entry name" value="Glutaredoxin"/>
    <property type="match status" value="1"/>
</dbReference>
<dbReference type="EC" id="1.97.1.10" evidence="2"/>
<protein>
    <submittedName>
        <fullName evidence="2">Type I iodothyronine deiodinase</fullName>
        <ecNumber evidence="2">1.97.1.10</ecNumber>
    </submittedName>
</protein>
<evidence type="ECO:0000313" key="3">
    <source>
        <dbReference type="Proteomes" id="UP000029999"/>
    </source>
</evidence>
<comment type="caution">
    <text evidence="2">The sequence shown here is derived from an EMBL/GenBank/DDBJ whole genome shotgun (WGS) entry which is preliminary data.</text>
</comment>
<dbReference type="SUPFAM" id="SSF52833">
    <property type="entry name" value="Thioredoxin-like"/>
    <property type="match status" value="1"/>
</dbReference>
<sequence>MKSRHVPYRFEHFDIRVMFSDLRFSSVSKQFNSLNMKQRVKLSDGREQTLTILANGKPLIFITGSLSCPMTVSVLPFLRQVKKDFDDKFNFILIYVREAHPGEHYQQARTWEEKQQHACQFLSIHDLDIPTIVDGLEGELHKQLDTKPNSLHIVDGNGSVLFQSLWSGDFVVVEQALNSIADGLTPPKRMSERMVSPFMRGAGYIHQTLKQAGKRAGRELMFGAPPIWLLSRTAASFTMITPAKRGTLAMGVLLMITAAITVILL</sequence>
<gene>
    <name evidence="2" type="ORF">LP43_2157</name>
</gene>
<dbReference type="PANTHER" id="PTHR11781">
    <property type="entry name" value="IODOTHYRONINE DEIODINASE"/>
    <property type="match status" value="1"/>
</dbReference>
<dbReference type="EMBL" id="JRQD01000005">
    <property type="protein sequence ID" value="KGM06283.1"/>
    <property type="molecule type" value="Genomic_DNA"/>
</dbReference>
<dbReference type="GO" id="GO:0042403">
    <property type="term" value="P:thyroid hormone metabolic process"/>
    <property type="evidence" value="ECO:0007669"/>
    <property type="project" value="TreeGrafter"/>
</dbReference>
<accession>A0A0A0BCK2</accession>
<keyword evidence="1" id="KW-0472">Membrane</keyword>
<feature type="transmembrane region" description="Helical" evidence="1">
    <location>
        <begin position="246"/>
        <end position="264"/>
    </location>
</feature>
<dbReference type="AlphaFoldDB" id="A0A0A0BCK2"/>
<keyword evidence="2" id="KW-0560">Oxidoreductase</keyword>
<reference evidence="2 3" key="1">
    <citation type="submission" date="2014-09" db="EMBL/GenBank/DDBJ databases">
        <authorList>
            <person name="Grob C."/>
            <person name="Taubert M."/>
            <person name="Howat A.M."/>
            <person name="Burns O.J."/>
            <person name="Dixon J.L."/>
            <person name="Chen Y."/>
            <person name="Murrell J.C."/>
        </authorList>
    </citation>
    <scope>NUCLEOTIDE SEQUENCE [LARGE SCALE GENOMIC DNA]</scope>
    <source>
        <strain evidence="2">L4</strain>
    </source>
</reference>